<dbReference type="GO" id="GO:0046872">
    <property type="term" value="F:metal ion binding"/>
    <property type="evidence" value="ECO:0007669"/>
    <property type="project" value="UniProtKB-KW"/>
</dbReference>
<keyword evidence="4" id="KW-0479">Metal-binding</keyword>
<dbReference type="GO" id="GO:0043546">
    <property type="term" value="F:molybdopterin cofactor binding"/>
    <property type="evidence" value="ECO:0007669"/>
    <property type="project" value="InterPro"/>
</dbReference>
<keyword evidence="6" id="KW-0408">Iron</keyword>
<evidence type="ECO:0000259" key="9">
    <source>
        <dbReference type="Pfam" id="PF01568"/>
    </source>
</evidence>
<dbReference type="InterPro" id="IPR006657">
    <property type="entry name" value="MoPterin_dinucl-bd_dom"/>
</dbReference>
<dbReference type="SUPFAM" id="SSF53706">
    <property type="entry name" value="Formate dehydrogenase/DMSO reductase, domains 1-3"/>
    <property type="match status" value="1"/>
</dbReference>
<dbReference type="InterPro" id="IPR050612">
    <property type="entry name" value="Prok_Mopterin_Oxidored"/>
</dbReference>
<organism evidence="10 11">
    <name type="scientific">Adlercreutzia equolifaciens subsp. celatus</name>
    <dbReference type="NCBI Taxonomy" id="394340"/>
    <lineage>
        <taxon>Bacteria</taxon>
        <taxon>Bacillati</taxon>
        <taxon>Actinomycetota</taxon>
        <taxon>Coriobacteriia</taxon>
        <taxon>Eggerthellales</taxon>
        <taxon>Eggerthellaceae</taxon>
        <taxon>Adlercreutzia</taxon>
    </lineage>
</organism>
<dbReference type="GO" id="GO:0051536">
    <property type="term" value="F:iron-sulfur cluster binding"/>
    <property type="evidence" value="ECO:0007669"/>
    <property type="project" value="UniProtKB-KW"/>
</dbReference>
<dbReference type="Gene3D" id="3.40.50.12440">
    <property type="match status" value="2"/>
</dbReference>
<evidence type="ECO:0000256" key="7">
    <source>
        <dbReference type="ARBA" id="ARBA00023014"/>
    </source>
</evidence>
<keyword evidence="3" id="KW-0500">Molybdenum</keyword>
<accession>A0A369P083</accession>
<evidence type="ECO:0000256" key="2">
    <source>
        <dbReference type="ARBA" id="ARBA00010312"/>
    </source>
</evidence>
<evidence type="ECO:0000256" key="4">
    <source>
        <dbReference type="ARBA" id="ARBA00022723"/>
    </source>
</evidence>
<dbReference type="InterPro" id="IPR006655">
    <property type="entry name" value="Mopterin_OxRdtase_prok_CS"/>
</dbReference>
<sequence length="853" mass="94557">MVAMKSSPMVYLKYLEQIWLNNISLFGPKRVEEKIMRKTKRVSPELTRRSFLAATAGAVAAGSLAGCASGNTVGEEGESVSLAGTAPQVAEEVYFSSCMGNCSGWGCPINVTVREGKAANLTRPDMKLPDGSPSPYQRICLKGYTNIERMYADTRLQYPLKRKGERGAGEWERISWDEAIAEITDTWKNLQGDFGPGAVGFLAGSGNVDSTVKTYADRLIACMGATVLHNCYDNTGVYCQYNHGALGATTTGGHNEYRDIVNAENIFVWGSNPSESFIVDYHFISEACEAGAKLVVIDPIFTTTAAKADLYVSIRPGTDGLLAAGIAQIAIRDGKIDVEHMRTKTVAPFLVKEDGFYLRLSDLGRAEAGSDQDRIMVYDGVQLAPFDEVEEPVLEGSFELEGFKVRPAYQILVDRFSAWTLDQISQYTDIPLDVIEEVASIYLSGRSMVLLGFGQDHYANGQTFYDGVFVLADITGQECKHGAGSTCVDLTGAVAQGVQSTAGMNLDGAVAGPTVYVNHLPQLVEEGSIGEFDTAPRSMYIYYCNPLANMPDRQRWLSMLDKMDLVVVSDMVMSETAEYADIVLPVAFPFEKSDLTFRQTGFVKLIDQAVETPFEVKSDFDVITLLGRAMGFEQYFTQTLEDFLSSCVDNEVAQEAGVTWDKLQSEHAVWSHPEEPSVIGLNAPILTATGRLEFYHEGIKPMMDVGQEWDMLKESCWFWEPPLEAWHENPLFERYPLTFISERCKYKTHTIFNNVPALLEIDPEPFVKMSPSDAASRDINTGDIVRLYNDRGHVVLKAVVSNGCRKGVLVIDHGWEERNFIEGHYGDLSSIASWPRFEQDNWFDCLCEMEKVQ</sequence>
<evidence type="ECO:0000259" key="8">
    <source>
        <dbReference type="Pfam" id="PF00384"/>
    </source>
</evidence>
<dbReference type="InterPro" id="IPR009010">
    <property type="entry name" value="Asp_de-COase-like_dom_sf"/>
</dbReference>
<comment type="caution">
    <text evidence="10">The sequence shown here is derived from an EMBL/GenBank/DDBJ whole genome shotgun (WGS) entry which is preliminary data.</text>
</comment>
<dbReference type="AlphaFoldDB" id="A0A369P083"/>
<dbReference type="Gene3D" id="2.40.40.20">
    <property type="match status" value="1"/>
</dbReference>
<evidence type="ECO:0000256" key="1">
    <source>
        <dbReference type="ARBA" id="ARBA00001942"/>
    </source>
</evidence>
<evidence type="ECO:0000256" key="3">
    <source>
        <dbReference type="ARBA" id="ARBA00022505"/>
    </source>
</evidence>
<dbReference type="Gene3D" id="3.40.228.10">
    <property type="entry name" value="Dimethylsulfoxide Reductase, domain 2"/>
    <property type="match status" value="1"/>
</dbReference>
<dbReference type="Gene3D" id="3.40.50.740">
    <property type="match status" value="1"/>
</dbReference>
<protein>
    <recommendedName>
        <fullName evidence="12">Molybdopterin-dependent oxidoreductase</fullName>
    </recommendedName>
</protein>
<name>A0A369P083_9ACTN</name>
<dbReference type="Pfam" id="PF00384">
    <property type="entry name" value="Molybdopterin"/>
    <property type="match status" value="1"/>
</dbReference>
<evidence type="ECO:0000256" key="5">
    <source>
        <dbReference type="ARBA" id="ARBA00023002"/>
    </source>
</evidence>
<dbReference type="PANTHER" id="PTHR43742">
    <property type="entry name" value="TRIMETHYLAMINE-N-OXIDE REDUCTASE"/>
    <property type="match status" value="1"/>
</dbReference>
<dbReference type="Gene3D" id="3.30.2070.10">
    <property type="entry name" value="Formate dehydrogenase/DMSO reductase"/>
    <property type="match status" value="1"/>
</dbReference>
<dbReference type="PROSITE" id="PS00932">
    <property type="entry name" value="MOLYBDOPTERIN_PROK_3"/>
    <property type="match status" value="1"/>
</dbReference>
<gene>
    <name evidence="10" type="ORF">C1850_07100</name>
</gene>
<dbReference type="PANTHER" id="PTHR43742:SF6">
    <property type="entry name" value="OXIDOREDUCTASE YYAE-RELATED"/>
    <property type="match status" value="1"/>
</dbReference>
<feature type="domain" description="Molybdopterin oxidoreductase" evidence="8">
    <location>
        <begin position="155"/>
        <end position="626"/>
    </location>
</feature>
<evidence type="ECO:0000313" key="11">
    <source>
        <dbReference type="Proteomes" id="UP000253805"/>
    </source>
</evidence>
<dbReference type="EMBL" id="PPUT01000016">
    <property type="protein sequence ID" value="RDC43979.1"/>
    <property type="molecule type" value="Genomic_DNA"/>
</dbReference>
<reference evidence="10 11" key="1">
    <citation type="journal article" date="2018" name="Elife">
        <title>Discovery and characterization of a prevalent human gut bacterial enzyme sufficient for the inactivation of a family of plant toxins.</title>
        <authorList>
            <person name="Koppel N."/>
            <person name="Bisanz J.E."/>
            <person name="Pandelia M.E."/>
            <person name="Turnbaugh P.J."/>
            <person name="Balskus E.P."/>
        </authorList>
    </citation>
    <scope>NUCLEOTIDE SEQUENCE [LARGE SCALE GENOMIC DNA]</scope>
    <source>
        <strain evidence="10 11">OB21 GAM 11</strain>
    </source>
</reference>
<evidence type="ECO:0000256" key="6">
    <source>
        <dbReference type="ARBA" id="ARBA00023004"/>
    </source>
</evidence>
<dbReference type="Proteomes" id="UP000253805">
    <property type="component" value="Unassembled WGS sequence"/>
</dbReference>
<dbReference type="SUPFAM" id="SSF50692">
    <property type="entry name" value="ADC-like"/>
    <property type="match status" value="1"/>
</dbReference>
<proteinExistence type="inferred from homology"/>
<dbReference type="Pfam" id="PF01568">
    <property type="entry name" value="Molydop_binding"/>
    <property type="match status" value="1"/>
</dbReference>
<comment type="similarity">
    <text evidence="2">Belongs to the prokaryotic molybdopterin-containing oxidoreductase family.</text>
</comment>
<dbReference type="InterPro" id="IPR006656">
    <property type="entry name" value="Mopterin_OxRdtase"/>
</dbReference>
<evidence type="ECO:0008006" key="12">
    <source>
        <dbReference type="Google" id="ProtNLM"/>
    </source>
</evidence>
<keyword evidence="5" id="KW-0560">Oxidoreductase</keyword>
<keyword evidence="7" id="KW-0411">Iron-sulfur</keyword>
<feature type="domain" description="Molybdopterin dinucleotide-binding" evidence="9">
    <location>
        <begin position="737"/>
        <end position="817"/>
    </location>
</feature>
<dbReference type="GO" id="GO:0016491">
    <property type="term" value="F:oxidoreductase activity"/>
    <property type="evidence" value="ECO:0007669"/>
    <property type="project" value="UniProtKB-KW"/>
</dbReference>
<comment type="cofactor">
    <cofactor evidence="1">
        <name>Mo-bis(molybdopterin guanine dinucleotide)</name>
        <dbReference type="ChEBI" id="CHEBI:60539"/>
    </cofactor>
</comment>
<evidence type="ECO:0000313" key="10">
    <source>
        <dbReference type="EMBL" id="RDC43979.1"/>
    </source>
</evidence>